<dbReference type="AlphaFoldDB" id="A0A2T6ZHI7"/>
<dbReference type="OrthoDB" id="2402916at2759"/>
<name>A0A2T6ZHI7_TUBBO</name>
<feature type="compositionally biased region" description="Polar residues" evidence="1">
    <location>
        <begin position="423"/>
        <end position="454"/>
    </location>
</feature>
<accession>A0A2T6ZHI7</accession>
<sequence>MTLPRSLLSTLSLVLVLSLQSLTASAAYTPGPGHDLFARQNPNCVKDCQVPPCGKCASNQYCTLSVQTCDACPKATCADVQGTSSSSSSGGGGGGGGGDSSSPSVGPIVGGVLGGLAAAGIIGFLLYRTFVKKKKQERISMAATAAEKENDFGMLKSARASTHTVASIASTVRTRASNVIQIAYIPGVTNRSGPPTPSHLVPPIPPLPMMGGSPTVSQYPRSPLAGGFQFSADDILRGSMYTVNNDNRSSIATTIYGQNAVVSQPNIIRAGKAAVVTVKGGSSLATSIASSPSSTVPPVPALYLNGNGKGKGKQSTLDKVPSSPAFSVGSTFLNRMNSGKKLKTDLPNDAVGENHSTTSFMYSDDSDDDDIKPGQRIKRPQSACSSCITDMDTNSPFSDTNSVVVDDTPGPSNSGQPLAGNTRRPSQSLAQRQSRTLDTRAMSSQRTVSPFDDSNSMEKR</sequence>
<dbReference type="Pfam" id="PF09463">
    <property type="entry name" value="Opy2"/>
    <property type="match status" value="1"/>
</dbReference>
<feature type="signal peptide" evidence="3">
    <location>
        <begin position="1"/>
        <end position="26"/>
    </location>
</feature>
<proteinExistence type="predicted"/>
<feature type="domain" description="Membrane anchor Opy2 N-terminal" evidence="4">
    <location>
        <begin position="44"/>
        <end position="77"/>
    </location>
</feature>
<dbReference type="Proteomes" id="UP000244722">
    <property type="component" value="Unassembled WGS sequence"/>
</dbReference>
<feature type="transmembrane region" description="Helical" evidence="2">
    <location>
        <begin position="108"/>
        <end position="131"/>
    </location>
</feature>
<feature type="region of interest" description="Disordered" evidence="1">
    <location>
        <begin position="338"/>
        <end position="460"/>
    </location>
</feature>
<evidence type="ECO:0000313" key="6">
    <source>
        <dbReference type="Proteomes" id="UP000244722"/>
    </source>
</evidence>
<feature type="chain" id="PRO_5015531805" description="Membrane anchor Opy2 N-terminal domain-containing protein" evidence="3">
    <location>
        <begin position="27"/>
        <end position="460"/>
    </location>
</feature>
<evidence type="ECO:0000259" key="4">
    <source>
        <dbReference type="Pfam" id="PF09463"/>
    </source>
</evidence>
<evidence type="ECO:0000256" key="3">
    <source>
        <dbReference type="SAM" id="SignalP"/>
    </source>
</evidence>
<dbReference type="STRING" id="42251.A0A2T6ZHI7"/>
<organism evidence="5 6">
    <name type="scientific">Tuber borchii</name>
    <name type="common">White truffle</name>
    <dbReference type="NCBI Taxonomy" id="42251"/>
    <lineage>
        <taxon>Eukaryota</taxon>
        <taxon>Fungi</taxon>
        <taxon>Dikarya</taxon>
        <taxon>Ascomycota</taxon>
        <taxon>Pezizomycotina</taxon>
        <taxon>Pezizomycetes</taxon>
        <taxon>Pezizales</taxon>
        <taxon>Tuberaceae</taxon>
        <taxon>Tuber</taxon>
    </lineage>
</organism>
<dbReference type="EMBL" id="NESQ01000258">
    <property type="protein sequence ID" value="PUU74953.1"/>
    <property type="molecule type" value="Genomic_DNA"/>
</dbReference>
<keyword evidence="2" id="KW-0472">Membrane</keyword>
<keyword evidence="6" id="KW-1185">Reference proteome</keyword>
<protein>
    <recommendedName>
        <fullName evidence="4">Membrane anchor Opy2 N-terminal domain-containing protein</fullName>
    </recommendedName>
</protein>
<keyword evidence="2" id="KW-1133">Transmembrane helix</keyword>
<dbReference type="InterPro" id="IPR018571">
    <property type="entry name" value="Membrane_anchor_Opy2_N"/>
</dbReference>
<evidence type="ECO:0000256" key="2">
    <source>
        <dbReference type="SAM" id="Phobius"/>
    </source>
</evidence>
<keyword evidence="2" id="KW-0812">Transmembrane</keyword>
<evidence type="ECO:0000313" key="5">
    <source>
        <dbReference type="EMBL" id="PUU74953.1"/>
    </source>
</evidence>
<evidence type="ECO:0000256" key="1">
    <source>
        <dbReference type="SAM" id="MobiDB-lite"/>
    </source>
</evidence>
<keyword evidence="3" id="KW-0732">Signal</keyword>
<reference evidence="5 6" key="1">
    <citation type="submission" date="2017-04" db="EMBL/GenBank/DDBJ databases">
        <title>Draft genome sequence of Tuber borchii Vittad., a whitish edible truffle.</title>
        <authorList>
            <consortium name="DOE Joint Genome Institute"/>
            <person name="Murat C."/>
            <person name="Kuo A."/>
            <person name="Barry K.W."/>
            <person name="Clum A."/>
            <person name="Dockter R.B."/>
            <person name="Fauchery L."/>
            <person name="Iotti M."/>
            <person name="Kohler A."/>
            <person name="Labutti K."/>
            <person name="Lindquist E.A."/>
            <person name="Lipzen A."/>
            <person name="Ohm R.A."/>
            <person name="Wang M."/>
            <person name="Grigoriev I.V."/>
            <person name="Zambonelli A."/>
            <person name="Martin F.M."/>
        </authorList>
    </citation>
    <scope>NUCLEOTIDE SEQUENCE [LARGE SCALE GENOMIC DNA]</scope>
    <source>
        <strain evidence="5 6">Tbo3840</strain>
    </source>
</reference>
<comment type="caution">
    <text evidence="5">The sequence shown here is derived from an EMBL/GenBank/DDBJ whole genome shotgun (WGS) entry which is preliminary data.</text>
</comment>
<gene>
    <name evidence="5" type="ORF">B9Z19DRAFT_1103191</name>
</gene>
<feature type="compositionally biased region" description="Polar residues" evidence="1">
    <location>
        <begin position="382"/>
        <end position="403"/>
    </location>
</feature>